<evidence type="ECO:0000256" key="1">
    <source>
        <dbReference type="RuleBase" id="RU362001"/>
    </source>
</evidence>
<sequence length="102" mass="11586">MSGADGQMKVRYESVQEMANRLRVVSKKIVDDLAEMDSALKVVTDTWDGEAHAQYIQLQAKYKGRAEHMRDTLEQVAKIIEQGKGDYRATDVKASRMFTEAF</sequence>
<dbReference type="NCBIfam" id="TIGR03930">
    <property type="entry name" value="WXG100_ESAT6"/>
    <property type="match status" value="1"/>
</dbReference>
<dbReference type="InterPro" id="IPR010310">
    <property type="entry name" value="T7SS_ESAT-6-like"/>
</dbReference>
<dbReference type="AlphaFoldDB" id="A0A5P2D078"/>
<dbReference type="OrthoDB" id="3387628at2"/>
<proteinExistence type="inferred from homology"/>
<evidence type="ECO:0000313" key="3">
    <source>
        <dbReference type="Proteomes" id="UP000325211"/>
    </source>
</evidence>
<dbReference type="Gene3D" id="1.10.287.1060">
    <property type="entry name" value="ESAT-6-like"/>
    <property type="match status" value="1"/>
</dbReference>
<dbReference type="Pfam" id="PF06013">
    <property type="entry name" value="WXG100"/>
    <property type="match status" value="1"/>
</dbReference>
<organism evidence="2 3">
    <name type="scientific">Streptomyces venezuelae</name>
    <dbReference type="NCBI Taxonomy" id="54571"/>
    <lineage>
        <taxon>Bacteria</taxon>
        <taxon>Bacillati</taxon>
        <taxon>Actinomycetota</taxon>
        <taxon>Actinomycetes</taxon>
        <taxon>Kitasatosporales</taxon>
        <taxon>Streptomycetaceae</taxon>
        <taxon>Streptomyces</taxon>
    </lineage>
</organism>
<dbReference type="Proteomes" id="UP000325211">
    <property type="component" value="Chromosome"/>
</dbReference>
<reference evidence="2 3" key="1">
    <citation type="submission" date="2018-05" db="EMBL/GenBank/DDBJ databases">
        <title>Streptomyces venezuelae.</title>
        <authorList>
            <person name="Kim W."/>
            <person name="Lee N."/>
            <person name="Cho B.-K."/>
        </authorList>
    </citation>
    <scope>NUCLEOTIDE SEQUENCE [LARGE SCALE GENOMIC DNA]</scope>
    <source>
        <strain evidence="2 3">ATCC 21782</strain>
    </source>
</reference>
<name>A0A5P2D078_STRVZ</name>
<accession>A0A5P2D078</accession>
<dbReference type="InterPro" id="IPR036689">
    <property type="entry name" value="ESAT-6-like_sf"/>
</dbReference>
<dbReference type="SUPFAM" id="SSF140453">
    <property type="entry name" value="EsxAB dimer-like"/>
    <property type="match status" value="1"/>
</dbReference>
<comment type="similarity">
    <text evidence="1">Belongs to the WXG100 family.</text>
</comment>
<protein>
    <recommendedName>
        <fullName evidence="1">ESAT-6-like protein</fullName>
    </recommendedName>
</protein>
<gene>
    <name evidence="2" type="ORF">DEJ50_09045</name>
</gene>
<evidence type="ECO:0000313" key="2">
    <source>
        <dbReference type="EMBL" id="QES47930.1"/>
    </source>
</evidence>
<dbReference type="EMBL" id="CP029190">
    <property type="protein sequence ID" value="QES47930.1"/>
    <property type="molecule type" value="Genomic_DNA"/>
</dbReference>
<dbReference type="RefSeq" id="WP_150207055.1">
    <property type="nucleotide sequence ID" value="NZ_CP029190.1"/>
</dbReference>